<sequence>MCTGGRRADDSSSRPGVSAPTGLTLTADGETGVRMQRGTRGADRPPTRAHAPARAYDRAMAGERTAPGDHAVRPEIEDSWARLRRLGLDPERSRETHRMPLAELEELRRATGLATVLPVLRATLFAPGDATPLVLAVSDPKARILWMEGEHRLRRAVDAIGFEPGALWSEDAVGTNGIGLAARTARPSQVHSAEHYLRSHHNWTCFGVPIRDPRTGRPAGVVDLSGPAAGGPHYLRQLALTAARLAETELRAAHLEGLHRLRTVAVPLLARFGGPALVVDPSGWTAAAVGIPGPPRLALPPDSWEGGGVHFVPTLGECTVEPLADGWLLRPSEPRPAAPAEPAGPGLVELDLRRPERPELRVNGSAGCWSHTPSPRHTELLLLLSLHRDGLSAAELAEALFAEPARTVTVRAELSRLRRHLGPLLEARPYRLSACAEVTVFGPDDPYDMLPGSAAPAVRALRADLAHGVLRLPRSPRAAQPSASSCANSSSLGSSSPARPSGTSR</sequence>
<gene>
    <name evidence="2" type="ORF">KCH_56130</name>
</gene>
<protein>
    <submittedName>
        <fullName evidence="2">Putative regulatory protein</fullName>
    </submittedName>
</protein>
<evidence type="ECO:0000313" key="2">
    <source>
        <dbReference type="EMBL" id="KDN82698.1"/>
    </source>
</evidence>
<evidence type="ECO:0000313" key="3">
    <source>
        <dbReference type="Proteomes" id="UP000027178"/>
    </source>
</evidence>
<feature type="compositionally biased region" description="Basic and acidic residues" evidence="1">
    <location>
        <begin position="1"/>
        <end position="12"/>
    </location>
</feature>
<evidence type="ECO:0000256" key="1">
    <source>
        <dbReference type="SAM" id="MobiDB-lite"/>
    </source>
</evidence>
<organism evidence="2 3">
    <name type="scientific">Kitasatospora cheerisanensis KCTC 2395</name>
    <dbReference type="NCBI Taxonomy" id="1348663"/>
    <lineage>
        <taxon>Bacteria</taxon>
        <taxon>Bacillati</taxon>
        <taxon>Actinomycetota</taxon>
        <taxon>Actinomycetes</taxon>
        <taxon>Kitasatosporales</taxon>
        <taxon>Streptomycetaceae</taxon>
        <taxon>Kitasatospora</taxon>
    </lineage>
</organism>
<dbReference type="EMBL" id="JNBY01000104">
    <property type="protein sequence ID" value="KDN82698.1"/>
    <property type="molecule type" value="Genomic_DNA"/>
</dbReference>
<name>A0A066YML4_9ACTN</name>
<dbReference type="Proteomes" id="UP000027178">
    <property type="component" value="Unassembled WGS sequence"/>
</dbReference>
<feature type="region of interest" description="Disordered" evidence="1">
    <location>
        <begin position="1"/>
        <end position="73"/>
    </location>
</feature>
<keyword evidence="3" id="KW-1185">Reference proteome</keyword>
<dbReference type="Gene3D" id="3.30.450.40">
    <property type="match status" value="1"/>
</dbReference>
<dbReference type="AlphaFoldDB" id="A0A066YML4"/>
<dbReference type="eggNOG" id="COG3284">
    <property type="taxonomic scope" value="Bacteria"/>
</dbReference>
<reference evidence="2 3" key="1">
    <citation type="submission" date="2014-05" db="EMBL/GenBank/DDBJ databases">
        <title>Draft Genome Sequence of Kitasatospora cheerisanensis KCTC 2395.</title>
        <authorList>
            <person name="Nam D.H."/>
        </authorList>
    </citation>
    <scope>NUCLEOTIDE SEQUENCE [LARGE SCALE GENOMIC DNA]</scope>
    <source>
        <strain evidence="2 3">KCTC 2395</strain>
    </source>
</reference>
<accession>A0A066YML4</accession>
<feature type="region of interest" description="Disordered" evidence="1">
    <location>
        <begin position="473"/>
        <end position="505"/>
    </location>
</feature>
<dbReference type="HOGENOM" id="CLU_037518_0_0_11"/>
<comment type="caution">
    <text evidence="2">The sequence shown here is derived from an EMBL/GenBank/DDBJ whole genome shotgun (WGS) entry which is preliminary data.</text>
</comment>
<dbReference type="PATRIC" id="fig|1348663.4.peg.5432"/>
<proteinExistence type="predicted"/>
<feature type="compositionally biased region" description="Basic and acidic residues" evidence="1">
    <location>
        <begin position="55"/>
        <end position="73"/>
    </location>
</feature>
<dbReference type="InterPro" id="IPR029016">
    <property type="entry name" value="GAF-like_dom_sf"/>
</dbReference>